<feature type="signal peptide" evidence="1">
    <location>
        <begin position="1"/>
        <end position="19"/>
    </location>
</feature>
<reference evidence="2 3" key="1">
    <citation type="submission" date="2023-04" db="EMBL/GenBank/DDBJ databases">
        <title>A novel bacteria isolated from coastal sediment.</title>
        <authorList>
            <person name="Liu X.-J."/>
            <person name="Du Z.-J."/>
        </authorList>
    </citation>
    <scope>NUCLEOTIDE SEQUENCE [LARGE SCALE GENOMIC DNA]</scope>
    <source>
        <strain evidence="2 3">SDUM461003</strain>
    </source>
</reference>
<dbReference type="Proteomes" id="UP001225316">
    <property type="component" value="Unassembled WGS sequence"/>
</dbReference>
<sequence>MKIKTLTIIVLLAVAFSCAEEKQANQNILPSFSGIRGFGKFIILSEAGSDTGMKLTPGVGGEKIYVNFVKARILKPSEFDQVVFMIREVKAEDENWHPIFQSDVGTIYAFSDMEQRLQSSHGGPTFEIEDFTNLEEMIQPVDPANASNAASVNLNQSARIR</sequence>
<gene>
    <name evidence="2" type="ORF">QEH52_19465</name>
</gene>
<dbReference type="RefSeq" id="WP_308952624.1">
    <property type="nucleotide sequence ID" value="NZ_JARXHW010000122.1"/>
</dbReference>
<dbReference type="PROSITE" id="PS51257">
    <property type="entry name" value="PROKAR_LIPOPROTEIN"/>
    <property type="match status" value="1"/>
</dbReference>
<proteinExistence type="predicted"/>
<evidence type="ECO:0000313" key="3">
    <source>
        <dbReference type="Proteomes" id="UP001225316"/>
    </source>
</evidence>
<evidence type="ECO:0000256" key="1">
    <source>
        <dbReference type="SAM" id="SignalP"/>
    </source>
</evidence>
<name>A0ABU1B044_9BACT</name>
<evidence type="ECO:0000313" key="2">
    <source>
        <dbReference type="EMBL" id="MDQ8209706.1"/>
    </source>
</evidence>
<keyword evidence="3" id="KW-1185">Reference proteome</keyword>
<protein>
    <recommendedName>
        <fullName evidence="4">Lipoprotein</fullName>
    </recommendedName>
</protein>
<dbReference type="EMBL" id="JARXHW010000122">
    <property type="protein sequence ID" value="MDQ8209706.1"/>
    <property type="molecule type" value="Genomic_DNA"/>
</dbReference>
<comment type="caution">
    <text evidence="2">The sequence shown here is derived from an EMBL/GenBank/DDBJ whole genome shotgun (WGS) entry which is preliminary data.</text>
</comment>
<keyword evidence="1" id="KW-0732">Signal</keyword>
<evidence type="ECO:0008006" key="4">
    <source>
        <dbReference type="Google" id="ProtNLM"/>
    </source>
</evidence>
<accession>A0ABU1B044</accession>
<organism evidence="2 3">
    <name type="scientific">Thalassobacterium maritimum</name>
    <dbReference type="NCBI Taxonomy" id="3041265"/>
    <lineage>
        <taxon>Bacteria</taxon>
        <taxon>Pseudomonadati</taxon>
        <taxon>Verrucomicrobiota</taxon>
        <taxon>Opitutia</taxon>
        <taxon>Puniceicoccales</taxon>
        <taxon>Coraliomargaritaceae</taxon>
        <taxon>Thalassobacterium</taxon>
    </lineage>
</organism>
<feature type="chain" id="PRO_5045528099" description="Lipoprotein" evidence="1">
    <location>
        <begin position="20"/>
        <end position="161"/>
    </location>
</feature>